<evidence type="ECO:0000256" key="8">
    <source>
        <dbReference type="ARBA" id="ARBA00023114"/>
    </source>
</evidence>
<evidence type="ECO:0000313" key="14">
    <source>
        <dbReference type="Proteomes" id="UP000187251"/>
    </source>
</evidence>
<evidence type="ECO:0000256" key="11">
    <source>
        <dbReference type="SAM" id="SignalP"/>
    </source>
</evidence>
<comment type="caution">
    <text evidence="13">The sequence shown here is derived from an EMBL/GenBank/DDBJ whole genome shotgun (WGS) entry which is preliminary data.</text>
</comment>
<keyword evidence="4" id="KW-1134">Transmembrane beta strand</keyword>
<evidence type="ECO:0000256" key="5">
    <source>
        <dbReference type="ARBA" id="ARBA00022692"/>
    </source>
</evidence>
<feature type="signal peptide" evidence="11">
    <location>
        <begin position="1"/>
        <end position="24"/>
    </location>
</feature>
<keyword evidence="3" id="KW-0813">Transport</keyword>
<feature type="domain" description="Porin" evidence="12">
    <location>
        <begin position="10"/>
        <end position="350"/>
    </location>
</feature>
<dbReference type="GO" id="GO:0009279">
    <property type="term" value="C:cell outer membrane"/>
    <property type="evidence" value="ECO:0007669"/>
    <property type="project" value="UniProtKB-SubCell"/>
</dbReference>
<reference evidence="13 14" key="1">
    <citation type="submission" date="2016-09" db="EMBL/GenBank/DDBJ databases">
        <title>Phylogenomics of Achromobacter.</title>
        <authorList>
            <person name="Jeukens J."/>
            <person name="Freschi L."/>
            <person name="Vincent A.T."/>
            <person name="Emond-Rheault J.-G."/>
            <person name="Kukavica-Ibrulj I."/>
            <person name="Charette S.J."/>
            <person name="Levesque R.C."/>
        </authorList>
    </citation>
    <scope>NUCLEOTIDE SEQUENCE [LARGE SCALE GENOMIC DNA]</scope>
    <source>
        <strain evidence="13 14">AUS488</strain>
    </source>
</reference>
<sequence length="379" mass="39483">MGIPAWKLAACALLCATGACRAQAAVTVYGIVDAGLAYIDNGARHGASSVAMRSGILSGSLVGLQGAEELGEGLRAVFQLETDFNLGNGQAATYYGDPASATAAEPRGQAIAGGFNRRAYVGVESRHGSLSLGRDYTPLYWSMVEVDPLKLAGYGNMQQIVQLSGTGSERFGRASNALFYATPVTSDGLQLRLMGSFGSQGWGGPDRRPADANRMWGASVAYYARGGAVLTTAYQQLRLPRVAGTPPSFTGESGTRHDLLVGGRYPMGNVTLAGGYFRAWHPEPGHDGGTVWAGGVIRFARGVLAVNVQRAVLQQSDGRARATVIGASYVYPVSPKISLYLSYGLLNNTAASALTLGGVPPAGAGADVRAYGAGMRFIF</sequence>
<name>A0A1R1JYB3_ALCXX</name>
<dbReference type="GO" id="GO:0046930">
    <property type="term" value="C:pore complex"/>
    <property type="evidence" value="ECO:0007669"/>
    <property type="project" value="UniProtKB-KW"/>
</dbReference>
<comment type="subcellular location">
    <subcellularLocation>
        <location evidence="1">Cell outer membrane</location>
        <topology evidence="1">Multi-pass membrane protein</topology>
    </subcellularLocation>
</comment>
<dbReference type="Pfam" id="PF13609">
    <property type="entry name" value="Porin_4"/>
    <property type="match status" value="1"/>
</dbReference>
<evidence type="ECO:0000259" key="12">
    <source>
        <dbReference type="Pfam" id="PF13609"/>
    </source>
</evidence>
<dbReference type="AlphaFoldDB" id="A0A1R1JYB3"/>
<evidence type="ECO:0000256" key="6">
    <source>
        <dbReference type="ARBA" id="ARBA00022729"/>
    </source>
</evidence>
<dbReference type="InterPro" id="IPR050298">
    <property type="entry name" value="Gram-neg_bact_OMP"/>
</dbReference>
<dbReference type="PROSITE" id="PS51257">
    <property type="entry name" value="PROKAR_LIPOPROTEIN"/>
    <property type="match status" value="1"/>
</dbReference>
<evidence type="ECO:0000313" key="13">
    <source>
        <dbReference type="EMBL" id="OMG92161.1"/>
    </source>
</evidence>
<accession>A0A1R1JYB3</accession>
<protein>
    <recommendedName>
        <fullName evidence="12">Porin domain-containing protein</fullName>
    </recommendedName>
</protein>
<dbReference type="InterPro" id="IPR033900">
    <property type="entry name" value="Gram_neg_porin_domain"/>
</dbReference>
<dbReference type="GO" id="GO:0015288">
    <property type="term" value="F:porin activity"/>
    <property type="evidence" value="ECO:0007669"/>
    <property type="project" value="UniProtKB-KW"/>
</dbReference>
<keyword evidence="10" id="KW-0998">Cell outer membrane</keyword>
<evidence type="ECO:0000256" key="10">
    <source>
        <dbReference type="ARBA" id="ARBA00023237"/>
    </source>
</evidence>
<dbReference type="PANTHER" id="PTHR34501">
    <property type="entry name" value="PROTEIN YDDL-RELATED"/>
    <property type="match status" value="1"/>
</dbReference>
<dbReference type="Gene3D" id="2.40.160.10">
    <property type="entry name" value="Porin"/>
    <property type="match status" value="1"/>
</dbReference>
<comment type="subunit">
    <text evidence="2">Homotrimer.</text>
</comment>
<dbReference type="Proteomes" id="UP000187251">
    <property type="component" value="Unassembled WGS sequence"/>
</dbReference>
<proteinExistence type="predicted"/>
<evidence type="ECO:0000256" key="1">
    <source>
        <dbReference type="ARBA" id="ARBA00004571"/>
    </source>
</evidence>
<keyword evidence="8" id="KW-0626">Porin</keyword>
<evidence type="ECO:0000256" key="3">
    <source>
        <dbReference type="ARBA" id="ARBA00022448"/>
    </source>
</evidence>
<organism evidence="13 14">
    <name type="scientific">Alcaligenes xylosoxydans xylosoxydans</name>
    <name type="common">Achromobacter xylosoxidans</name>
    <dbReference type="NCBI Taxonomy" id="85698"/>
    <lineage>
        <taxon>Bacteria</taxon>
        <taxon>Pseudomonadati</taxon>
        <taxon>Pseudomonadota</taxon>
        <taxon>Betaproteobacteria</taxon>
        <taxon>Burkholderiales</taxon>
        <taxon>Alcaligenaceae</taxon>
        <taxon>Achromobacter</taxon>
    </lineage>
</organism>
<keyword evidence="6 11" id="KW-0732">Signal</keyword>
<keyword evidence="5" id="KW-0812">Transmembrane</keyword>
<dbReference type="PANTHER" id="PTHR34501:SF9">
    <property type="entry name" value="MAJOR OUTER MEMBRANE PROTEIN P.IA"/>
    <property type="match status" value="1"/>
</dbReference>
<evidence type="ECO:0000256" key="7">
    <source>
        <dbReference type="ARBA" id="ARBA00023065"/>
    </source>
</evidence>
<evidence type="ECO:0000256" key="2">
    <source>
        <dbReference type="ARBA" id="ARBA00011233"/>
    </source>
</evidence>
<dbReference type="OrthoDB" id="6975458at2"/>
<keyword evidence="9" id="KW-0472">Membrane</keyword>
<feature type="chain" id="PRO_5012481042" description="Porin domain-containing protein" evidence="11">
    <location>
        <begin position="25"/>
        <end position="379"/>
    </location>
</feature>
<dbReference type="RefSeq" id="WP_076408860.1">
    <property type="nucleotide sequence ID" value="NZ_AP028040.1"/>
</dbReference>
<keyword evidence="7" id="KW-0406">Ion transport</keyword>
<dbReference type="SUPFAM" id="SSF56935">
    <property type="entry name" value="Porins"/>
    <property type="match status" value="1"/>
</dbReference>
<evidence type="ECO:0000256" key="9">
    <source>
        <dbReference type="ARBA" id="ARBA00023136"/>
    </source>
</evidence>
<dbReference type="GO" id="GO:0006811">
    <property type="term" value="P:monoatomic ion transport"/>
    <property type="evidence" value="ECO:0007669"/>
    <property type="project" value="UniProtKB-KW"/>
</dbReference>
<dbReference type="EMBL" id="MJMN01000002">
    <property type="protein sequence ID" value="OMG92161.1"/>
    <property type="molecule type" value="Genomic_DNA"/>
</dbReference>
<gene>
    <name evidence="13" type="ORF">BIZ92_05460</name>
</gene>
<evidence type="ECO:0000256" key="4">
    <source>
        <dbReference type="ARBA" id="ARBA00022452"/>
    </source>
</evidence>
<dbReference type="InterPro" id="IPR023614">
    <property type="entry name" value="Porin_dom_sf"/>
</dbReference>
<dbReference type="CDD" id="cd00342">
    <property type="entry name" value="gram_neg_porins"/>
    <property type="match status" value="1"/>
</dbReference>